<dbReference type="AlphaFoldDB" id="A0A0S8GA32"/>
<protein>
    <submittedName>
        <fullName evidence="1">Uncharacterized protein</fullName>
    </submittedName>
</protein>
<dbReference type="Proteomes" id="UP000051096">
    <property type="component" value="Unassembled WGS sequence"/>
</dbReference>
<sequence length="306" mass="34648">MLIVPFLICASAFSVNGIGEDMSVFVLPFNDINTLTRIQFTLLPEFSVMREHGDFRNTFWSYRFQFYMAGPITQWLVLEAGNAERFNQSFDVYYEQDELALHVKAQGALEEVYAGANVRFGPVDCALRGSYLFGTARELWNYSVGNYVIVDTFANQYRGKIFAVGARYRSLFCAYEFSGDYTVGNGTDTLIELPSRLSAGLHHHFGVGTIELTAEHSFWHDTYSSPTRVKLAFSKDRIGCCYLYNPWYIEGVSEHGLSVSYALPVHRLGTITFELCSALRSSGSLQEVKISPRLVFAFDELFTSRQ</sequence>
<dbReference type="EMBL" id="LJUO01000114">
    <property type="protein sequence ID" value="KPK69726.1"/>
    <property type="molecule type" value="Genomic_DNA"/>
</dbReference>
<accession>A0A0S8GA32</accession>
<reference evidence="1 2" key="1">
    <citation type="journal article" date="2015" name="Microbiome">
        <title>Genomic resolution of linkages in carbon, nitrogen, and sulfur cycling among widespread estuary sediment bacteria.</title>
        <authorList>
            <person name="Baker B.J."/>
            <person name="Lazar C.S."/>
            <person name="Teske A.P."/>
            <person name="Dick G.J."/>
        </authorList>
    </citation>
    <scope>NUCLEOTIDE SEQUENCE [LARGE SCALE GENOMIC DNA]</scope>
    <source>
        <strain evidence="1">SM23_60</strain>
    </source>
</reference>
<evidence type="ECO:0000313" key="2">
    <source>
        <dbReference type="Proteomes" id="UP000051096"/>
    </source>
</evidence>
<gene>
    <name evidence="1" type="ORF">AMJ87_10020</name>
</gene>
<proteinExistence type="predicted"/>
<evidence type="ECO:0000313" key="1">
    <source>
        <dbReference type="EMBL" id="KPK69726.1"/>
    </source>
</evidence>
<comment type="caution">
    <text evidence="1">The sequence shown here is derived from an EMBL/GenBank/DDBJ whole genome shotgun (WGS) entry which is preliminary data.</text>
</comment>
<organism evidence="1 2">
    <name type="scientific">candidate division WOR_3 bacterium SM23_60</name>
    <dbReference type="NCBI Taxonomy" id="1703780"/>
    <lineage>
        <taxon>Bacteria</taxon>
        <taxon>Bacteria division WOR-3</taxon>
    </lineage>
</organism>
<name>A0A0S8GA32_UNCW3</name>